<dbReference type="InterPro" id="IPR032675">
    <property type="entry name" value="LRR_dom_sf"/>
</dbReference>
<feature type="compositionally biased region" description="Low complexity" evidence="17">
    <location>
        <begin position="653"/>
        <end position="666"/>
    </location>
</feature>
<keyword evidence="14" id="KW-0325">Glycoprotein</keyword>
<keyword evidence="5" id="KW-0597">Phosphoprotein</keyword>
<evidence type="ECO:0000256" key="16">
    <source>
        <dbReference type="ARBA" id="ARBA00048679"/>
    </source>
</evidence>
<evidence type="ECO:0000256" key="5">
    <source>
        <dbReference type="ARBA" id="ARBA00022553"/>
    </source>
</evidence>
<evidence type="ECO:0000256" key="4">
    <source>
        <dbReference type="ARBA" id="ARBA00022475"/>
    </source>
</evidence>
<dbReference type="EC" id="2.7.11.1" evidence="3"/>
<evidence type="ECO:0000256" key="13">
    <source>
        <dbReference type="ARBA" id="ARBA00023170"/>
    </source>
</evidence>
<dbReference type="SUPFAM" id="SSF56112">
    <property type="entry name" value="Protein kinase-like (PK-like)"/>
    <property type="match status" value="1"/>
</dbReference>
<gene>
    <name evidence="20" type="ORF">OLC1_LOCUS14596</name>
</gene>
<keyword evidence="12 18" id="KW-0472">Membrane</keyword>
<keyword evidence="6" id="KW-0433">Leucine-rich repeat</keyword>
<keyword evidence="13" id="KW-0675">Receptor</keyword>
<comment type="catalytic activity">
    <reaction evidence="15">
        <text>L-threonyl-[protein] + ATP = O-phospho-L-threonyl-[protein] + ADP + H(+)</text>
        <dbReference type="Rhea" id="RHEA:46608"/>
        <dbReference type="Rhea" id="RHEA-COMP:11060"/>
        <dbReference type="Rhea" id="RHEA-COMP:11605"/>
        <dbReference type="ChEBI" id="CHEBI:15378"/>
        <dbReference type="ChEBI" id="CHEBI:30013"/>
        <dbReference type="ChEBI" id="CHEBI:30616"/>
        <dbReference type="ChEBI" id="CHEBI:61977"/>
        <dbReference type="ChEBI" id="CHEBI:456216"/>
        <dbReference type="EC" id="2.7.11.1"/>
    </reaction>
</comment>
<accession>A0AAV1DFS1</accession>
<dbReference type="Gene3D" id="3.80.10.10">
    <property type="entry name" value="Ribonuclease Inhibitor"/>
    <property type="match status" value="2"/>
</dbReference>
<evidence type="ECO:0000256" key="18">
    <source>
        <dbReference type="SAM" id="Phobius"/>
    </source>
</evidence>
<sequence length="679" mass="75920">MLIDSSFFEFDTFEAIAKELGKTDWNFSLNPCDGNPNWSTPKRNDLPQYNNSLLCNCNFSNGTVCHVPQSDLTRNYLNGTIPRSWASMKNLEYLSVTVNRLSNPIPTYLGRIKSLVYVSLESNMFSGKVPAELGKLENLANLVLNANNLSGDLPIELNNLTQLLELRLSSNNFTGKLPNFQSWPSLQYLDLSFNRLEGKIPNFAGLDHMETMYLTGNALTGPIPDWIKNIDARHEIDLSYNNLSQTSEPLDCHETLNLYKSCDDGRQLFKMYNTFYFSFCFLSFWSVEEYYSLHVNCGGDRTTLGSRIFEADQVSGGPAKFVPSVENWGTSSTGDFMGLNGSMSNYLAKNVSVIRANDSQLFTTARLSPLSLTYYGRCLAKGNYTVTLYFAEIVLRDNRSYQSPGRRMFDVHIQGEQRLKDLDVEWEAQGVGKPVPKEYEGVVVDKGILEIRFDYRGKGTTVAPRKGTYGALISAISVESEFSPPSKGKKKIYIAVGTSVAASIIILTSLGIIWRRWYRRNYISREKELKGLDLRTGIFTYRQIQAATENFSAVNKIGEGGFGAVYKALVLRTKGSLLELVDPRLGSNFNEEEALRMIKVALMCTNPSPALRPTMSSVVRLLEGHLGNDDLTSDPSVYDNGLKLQGLRDKYSELQQSSSSQTVSTPSEKDSTSLSSTRI</sequence>
<keyword evidence="9" id="KW-0677">Repeat</keyword>
<feature type="region of interest" description="Disordered" evidence="17">
    <location>
        <begin position="653"/>
        <end position="679"/>
    </location>
</feature>
<keyword evidence="18" id="KW-1133">Transmembrane helix</keyword>
<evidence type="ECO:0000256" key="1">
    <source>
        <dbReference type="ARBA" id="ARBA00004236"/>
    </source>
</evidence>
<dbReference type="Gene3D" id="3.30.200.20">
    <property type="entry name" value="Phosphorylase Kinase, domain 1"/>
    <property type="match status" value="1"/>
</dbReference>
<evidence type="ECO:0000256" key="10">
    <source>
        <dbReference type="ARBA" id="ARBA00022741"/>
    </source>
</evidence>
<dbReference type="Gene3D" id="2.60.120.430">
    <property type="entry name" value="Galactose-binding lectin"/>
    <property type="match status" value="1"/>
</dbReference>
<keyword evidence="10" id="KW-0547">Nucleotide-binding</keyword>
<dbReference type="GO" id="GO:0005524">
    <property type="term" value="F:ATP binding"/>
    <property type="evidence" value="ECO:0007669"/>
    <property type="project" value="UniProtKB-KW"/>
</dbReference>
<feature type="transmembrane region" description="Helical" evidence="18">
    <location>
        <begin position="492"/>
        <end position="514"/>
    </location>
</feature>
<dbReference type="InterPro" id="IPR011009">
    <property type="entry name" value="Kinase-like_dom_sf"/>
</dbReference>
<organism evidence="20 21">
    <name type="scientific">Oldenlandia corymbosa var. corymbosa</name>
    <dbReference type="NCBI Taxonomy" id="529605"/>
    <lineage>
        <taxon>Eukaryota</taxon>
        <taxon>Viridiplantae</taxon>
        <taxon>Streptophyta</taxon>
        <taxon>Embryophyta</taxon>
        <taxon>Tracheophyta</taxon>
        <taxon>Spermatophyta</taxon>
        <taxon>Magnoliopsida</taxon>
        <taxon>eudicotyledons</taxon>
        <taxon>Gunneridae</taxon>
        <taxon>Pentapetalae</taxon>
        <taxon>asterids</taxon>
        <taxon>lamiids</taxon>
        <taxon>Gentianales</taxon>
        <taxon>Rubiaceae</taxon>
        <taxon>Rubioideae</taxon>
        <taxon>Spermacoceae</taxon>
        <taxon>Hedyotis-Oldenlandia complex</taxon>
        <taxon>Oldenlandia</taxon>
    </lineage>
</organism>
<dbReference type="FunFam" id="3.80.10.10:FF:000383">
    <property type="entry name" value="Leucine-rich repeat receptor protein kinase EMS1"/>
    <property type="match status" value="1"/>
</dbReference>
<name>A0AAV1DFS1_OLDCO</name>
<protein>
    <recommendedName>
        <fullName evidence="3">non-specific serine/threonine protein kinase</fullName>
        <ecNumber evidence="3">2.7.11.1</ecNumber>
    </recommendedName>
</protein>
<dbReference type="FunFam" id="3.80.10.10:FF:000041">
    <property type="entry name" value="LRR receptor-like serine/threonine-protein kinase ERECTA"/>
    <property type="match status" value="1"/>
</dbReference>
<keyword evidence="11" id="KW-0067">ATP-binding</keyword>
<evidence type="ECO:0000256" key="6">
    <source>
        <dbReference type="ARBA" id="ARBA00022614"/>
    </source>
</evidence>
<keyword evidence="4" id="KW-1003">Cell membrane</keyword>
<dbReference type="PANTHER" id="PTHR48006:SF66">
    <property type="entry name" value="PROTEIN KINASE DOMAIN-CONTAINING PROTEIN"/>
    <property type="match status" value="1"/>
</dbReference>
<dbReference type="InterPro" id="IPR021720">
    <property type="entry name" value="Malectin_dom"/>
</dbReference>
<proteinExistence type="predicted"/>
<dbReference type="AlphaFoldDB" id="A0AAV1DFS1"/>
<comment type="catalytic activity">
    <reaction evidence="16">
        <text>L-seryl-[protein] + ATP = O-phospho-L-seryl-[protein] + ADP + H(+)</text>
        <dbReference type="Rhea" id="RHEA:17989"/>
        <dbReference type="Rhea" id="RHEA-COMP:9863"/>
        <dbReference type="Rhea" id="RHEA-COMP:11604"/>
        <dbReference type="ChEBI" id="CHEBI:15378"/>
        <dbReference type="ChEBI" id="CHEBI:29999"/>
        <dbReference type="ChEBI" id="CHEBI:30616"/>
        <dbReference type="ChEBI" id="CHEBI:83421"/>
        <dbReference type="ChEBI" id="CHEBI:456216"/>
        <dbReference type="EC" id="2.7.11.1"/>
    </reaction>
</comment>
<keyword evidence="18" id="KW-0812">Transmembrane</keyword>
<keyword evidence="7" id="KW-0808">Transferase</keyword>
<dbReference type="PANTHER" id="PTHR48006">
    <property type="entry name" value="LEUCINE-RICH REPEAT-CONTAINING PROTEIN DDB_G0281931-RELATED"/>
    <property type="match status" value="1"/>
</dbReference>
<evidence type="ECO:0000256" key="8">
    <source>
        <dbReference type="ARBA" id="ARBA00022729"/>
    </source>
</evidence>
<evidence type="ECO:0000259" key="19">
    <source>
        <dbReference type="Pfam" id="PF11721"/>
    </source>
</evidence>
<dbReference type="SUPFAM" id="SSF52058">
    <property type="entry name" value="L domain-like"/>
    <property type="match status" value="1"/>
</dbReference>
<evidence type="ECO:0000256" key="2">
    <source>
        <dbReference type="ARBA" id="ARBA00004479"/>
    </source>
</evidence>
<dbReference type="EMBL" id="OX459122">
    <property type="protein sequence ID" value="CAI9106011.1"/>
    <property type="molecule type" value="Genomic_DNA"/>
</dbReference>
<evidence type="ECO:0000256" key="9">
    <source>
        <dbReference type="ARBA" id="ARBA00022737"/>
    </source>
</evidence>
<reference evidence="20" key="1">
    <citation type="submission" date="2023-03" db="EMBL/GenBank/DDBJ databases">
        <authorList>
            <person name="Julca I."/>
        </authorList>
    </citation>
    <scope>NUCLEOTIDE SEQUENCE</scope>
</reference>
<keyword evidence="8" id="KW-0732">Signal</keyword>
<evidence type="ECO:0000256" key="15">
    <source>
        <dbReference type="ARBA" id="ARBA00047899"/>
    </source>
</evidence>
<dbReference type="GO" id="GO:0005886">
    <property type="term" value="C:plasma membrane"/>
    <property type="evidence" value="ECO:0007669"/>
    <property type="project" value="UniProtKB-SubCell"/>
</dbReference>
<dbReference type="Pfam" id="PF00560">
    <property type="entry name" value="LRR_1"/>
    <property type="match status" value="1"/>
</dbReference>
<dbReference type="FunFam" id="2.60.120.430:FF:000004">
    <property type="entry name" value="Putative leucine-rich repeat receptor-like serine/threonine-protein kinase"/>
    <property type="match status" value="1"/>
</dbReference>
<dbReference type="GO" id="GO:0004674">
    <property type="term" value="F:protein serine/threonine kinase activity"/>
    <property type="evidence" value="ECO:0007669"/>
    <property type="project" value="UniProtKB-EC"/>
</dbReference>
<dbReference type="InterPro" id="IPR001611">
    <property type="entry name" value="Leu-rich_rpt"/>
</dbReference>
<dbReference type="Proteomes" id="UP001161247">
    <property type="component" value="Chromosome 5"/>
</dbReference>
<evidence type="ECO:0000256" key="17">
    <source>
        <dbReference type="SAM" id="MobiDB-lite"/>
    </source>
</evidence>
<evidence type="ECO:0000256" key="7">
    <source>
        <dbReference type="ARBA" id="ARBA00022679"/>
    </source>
</evidence>
<evidence type="ECO:0000256" key="12">
    <source>
        <dbReference type="ARBA" id="ARBA00023136"/>
    </source>
</evidence>
<evidence type="ECO:0000256" key="14">
    <source>
        <dbReference type="ARBA" id="ARBA00023180"/>
    </source>
</evidence>
<keyword evidence="21" id="KW-1185">Reference proteome</keyword>
<evidence type="ECO:0000313" key="20">
    <source>
        <dbReference type="EMBL" id="CAI9106011.1"/>
    </source>
</evidence>
<dbReference type="InterPro" id="IPR051824">
    <property type="entry name" value="LRR_Rcpt-Like_S/T_Kinase"/>
</dbReference>
<evidence type="ECO:0000313" key="21">
    <source>
        <dbReference type="Proteomes" id="UP001161247"/>
    </source>
</evidence>
<feature type="domain" description="Malectin" evidence="19">
    <location>
        <begin position="292"/>
        <end position="476"/>
    </location>
</feature>
<evidence type="ECO:0000256" key="3">
    <source>
        <dbReference type="ARBA" id="ARBA00012513"/>
    </source>
</evidence>
<evidence type="ECO:0000256" key="11">
    <source>
        <dbReference type="ARBA" id="ARBA00022840"/>
    </source>
</evidence>
<dbReference type="Pfam" id="PF11721">
    <property type="entry name" value="Malectin"/>
    <property type="match status" value="1"/>
</dbReference>
<dbReference type="PROSITE" id="PS51450">
    <property type="entry name" value="LRR"/>
    <property type="match status" value="1"/>
</dbReference>
<comment type="subcellular location">
    <subcellularLocation>
        <location evidence="1">Cell membrane</location>
    </subcellularLocation>
    <subcellularLocation>
        <location evidence="2">Membrane</location>
        <topology evidence="2">Single-pass type I membrane protein</topology>
    </subcellularLocation>
</comment>